<dbReference type="AlphaFoldDB" id="A0A1F7S121"/>
<keyword evidence="1" id="KW-0812">Transmembrane</keyword>
<dbReference type="EMBL" id="MGDF01000011">
    <property type="protein sequence ID" value="OGL47512.1"/>
    <property type="molecule type" value="Genomic_DNA"/>
</dbReference>
<protein>
    <recommendedName>
        <fullName evidence="4">BIG2 domain-containing protein</fullName>
    </recommendedName>
</protein>
<evidence type="ECO:0000256" key="1">
    <source>
        <dbReference type="SAM" id="Phobius"/>
    </source>
</evidence>
<feature type="transmembrane region" description="Helical" evidence="1">
    <location>
        <begin position="12"/>
        <end position="32"/>
    </location>
</feature>
<gene>
    <name evidence="2" type="ORF">A2149_01070</name>
</gene>
<dbReference type="Proteomes" id="UP000178435">
    <property type="component" value="Unassembled WGS sequence"/>
</dbReference>
<name>A0A1F7S121_9BACT</name>
<keyword evidence="1" id="KW-0472">Membrane</keyword>
<keyword evidence="1" id="KW-1133">Transmembrane helix</keyword>
<accession>A0A1F7S121</accession>
<evidence type="ECO:0000313" key="3">
    <source>
        <dbReference type="Proteomes" id="UP000178435"/>
    </source>
</evidence>
<proteinExistence type="predicted"/>
<evidence type="ECO:0008006" key="4">
    <source>
        <dbReference type="Google" id="ProtNLM"/>
    </source>
</evidence>
<comment type="caution">
    <text evidence="2">The sequence shown here is derived from an EMBL/GenBank/DDBJ whole genome shotgun (WGS) entry which is preliminary data.</text>
</comment>
<sequence>MSLIFKNKRRSARLVLNISLIIFFCFLSEISFPKSRNIIIKLYPSKTTNLILGGKKRITAQVKGTKNKGIIWTLEGEGTIQELSPSKILYSSPESFSIPPAVTTITATSVKDTTASGTVQIIFKNIPFSGLVNNEITFSTEADMYTSTIKSEDISNGVATKITPQITFSSTAPPKITIKLSPLEAVSAAAATANLSLTFKLITASGKTISATLKNINLIKDSSSVLSINVPYDDRIIGYTLFDPQGYDVGGGFVINKVSGKIGNDKDTGPILTNGTDSLSFDPLVFKQKLIEKLLEEFKDYGINESDLNLNLLNLVGTFTYSIRLKGTSIAVDVGGGKYMKINSITGNVTVQ</sequence>
<reference evidence="2 3" key="1">
    <citation type="journal article" date="2016" name="Nat. Commun.">
        <title>Thousands of microbial genomes shed light on interconnected biogeochemical processes in an aquifer system.</title>
        <authorList>
            <person name="Anantharaman K."/>
            <person name="Brown C.T."/>
            <person name="Hug L.A."/>
            <person name="Sharon I."/>
            <person name="Castelle C.J."/>
            <person name="Probst A.J."/>
            <person name="Thomas B.C."/>
            <person name="Singh A."/>
            <person name="Wilkins M.J."/>
            <person name="Karaoz U."/>
            <person name="Brodie E.L."/>
            <person name="Williams K.H."/>
            <person name="Hubbard S.S."/>
            <person name="Banfield J.F."/>
        </authorList>
    </citation>
    <scope>NUCLEOTIDE SEQUENCE [LARGE SCALE GENOMIC DNA]</scope>
</reference>
<evidence type="ECO:0000313" key="2">
    <source>
        <dbReference type="EMBL" id="OGL47512.1"/>
    </source>
</evidence>
<organism evidence="2 3">
    <name type="scientific">Candidatus Schekmanbacteria bacterium RBG_16_38_11</name>
    <dbReference type="NCBI Taxonomy" id="1817880"/>
    <lineage>
        <taxon>Bacteria</taxon>
        <taxon>Candidatus Schekmaniibacteriota</taxon>
    </lineage>
</organism>